<evidence type="ECO:0008006" key="3">
    <source>
        <dbReference type="Google" id="ProtNLM"/>
    </source>
</evidence>
<proteinExistence type="predicted"/>
<sequence>MPFACEFEEMDGFLQCVVRGSIRNSRELTEYAETILAKAERVGTRRILLQEKALDTSLSAFDAVVLVKNLDKLLGPGPRRRIALVHAPDNEAAIRSFETVFRNRGYRHRMFLDEEAASRWLMG</sequence>
<dbReference type="RefSeq" id="WP_371385417.1">
    <property type="nucleotide sequence ID" value="NZ_JBGLYH010000006.1"/>
</dbReference>
<accession>A0ABV4JYV1</accession>
<evidence type="ECO:0000313" key="2">
    <source>
        <dbReference type="Proteomes" id="UP001568698"/>
    </source>
</evidence>
<comment type="caution">
    <text evidence="1">The sequence shown here is derived from an EMBL/GenBank/DDBJ whole genome shotgun (WGS) entry which is preliminary data.</text>
</comment>
<dbReference type="Proteomes" id="UP001568698">
    <property type="component" value="Unassembled WGS sequence"/>
</dbReference>
<reference evidence="1 2" key="1">
    <citation type="submission" date="2024-08" db="EMBL/GenBank/DDBJ databases">
        <title>Sulfate-reducing bacteria isolated from formation water of the oil field in Kazakhstan and description of Pseudodesulfovibrio sp.</title>
        <authorList>
            <person name="Bidzhieva S.K."/>
            <person name="Tourova T.P."/>
            <person name="Grouzdev D.S."/>
            <person name="Beletsky A.V."/>
            <person name="Sokolova D.S."/>
            <person name="Samigullina S.R."/>
            <person name="Poltaraus A.B."/>
            <person name="Avtukh A.N."/>
            <person name="Tereshina V.M."/>
            <person name="Zhaparov N.S."/>
            <person name="Mardanov A.V."/>
            <person name="Nazina T.N."/>
        </authorList>
    </citation>
    <scope>NUCLEOTIDE SEQUENCE [LARGE SCALE GENOMIC DNA]</scope>
    <source>
        <strain evidence="1 2">9FUS</strain>
    </source>
</reference>
<keyword evidence="2" id="KW-1185">Reference proteome</keyword>
<evidence type="ECO:0000313" key="1">
    <source>
        <dbReference type="EMBL" id="MEZ7195875.1"/>
    </source>
</evidence>
<organism evidence="1 2">
    <name type="scientific">Pseudodesulfovibrio karagichevae</name>
    <dbReference type="NCBI Taxonomy" id="3239305"/>
    <lineage>
        <taxon>Bacteria</taxon>
        <taxon>Pseudomonadati</taxon>
        <taxon>Thermodesulfobacteriota</taxon>
        <taxon>Desulfovibrionia</taxon>
        <taxon>Desulfovibrionales</taxon>
        <taxon>Desulfovibrionaceae</taxon>
    </lineage>
</organism>
<dbReference type="EMBL" id="JBGLYH010000006">
    <property type="protein sequence ID" value="MEZ7195875.1"/>
    <property type="molecule type" value="Genomic_DNA"/>
</dbReference>
<name>A0ABV4JYV1_9BACT</name>
<gene>
    <name evidence="1" type="ORF">AB6M95_03870</name>
</gene>
<protein>
    <recommendedName>
        <fullName evidence="3">SpoIIAA-like</fullName>
    </recommendedName>
</protein>